<evidence type="ECO:0000259" key="2">
    <source>
        <dbReference type="Pfam" id="PF06580"/>
    </source>
</evidence>
<organism evidence="3 4">
    <name type="scientific">Marinifilum caeruleilacunae</name>
    <dbReference type="NCBI Taxonomy" id="2499076"/>
    <lineage>
        <taxon>Bacteria</taxon>
        <taxon>Pseudomonadati</taxon>
        <taxon>Bacteroidota</taxon>
        <taxon>Bacteroidia</taxon>
        <taxon>Marinilabiliales</taxon>
        <taxon>Marinifilaceae</taxon>
    </lineage>
</organism>
<feature type="transmembrane region" description="Helical" evidence="1">
    <location>
        <begin position="55"/>
        <end position="72"/>
    </location>
</feature>
<name>A0ABX1WX01_9BACT</name>
<dbReference type="Gene3D" id="3.30.565.10">
    <property type="entry name" value="Histidine kinase-like ATPase, C-terminal domain"/>
    <property type="match status" value="1"/>
</dbReference>
<dbReference type="EMBL" id="RZNH01000020">
    <property type="protein sequence ID" value="NOU60641.1"/>
    <property type="molecule type" value="Genomic_DNA"/>
</dbReference>
<protein>
    <recommendedName>
        <fullName evidence="2">Signal transduction histidine kinase internal region domain-containing protein</fullName>
    </recommendedName>
</protein>
<dbReference type="Pfam" id="PF06580">
    <property type="entry name" value="His_kinase"/>
    <property type="match status" value="1"/>
</dbReference>
<reference evidence="3 4" key="1">
    <citation type="submission" date="2018-12" db="EMBL/GenBank/DDBJ databases">
        <title>Marinifilum JC070 sp. nov., a marine bacterium isolated from Yongle Blue Hole in the South China Sea.</title>
        <authorList>
            <person name="Fu T."/>
        </authorList>
    </citation>
    <scope>NUCLEOTIDE SEQUENCE [LARGE SCALE GENOMIC DNA]</scope>
    <source>
        <strain evidence="3 4">JC070</strain>
    </source>
</reference>
<accession>A0ABX1WX01</accession>
<dbReference type="InterPro" id="IPR050640">
    <property type="entry name" value="Bact_2-comp_sensor_kinase"/>
</dbReference>
<feature type="transmembrane region" description="Helical" evidence="1">
    <location>
        <begin position="134"/>
        <end position="154"/>
    </location>
</feature>
<dbReference type="Proteomes" id="UP000732105">
    <property type="component" value="Unassembled WGS sequence"/>
</dbReference>
<keyword evidence="1" id="KW-0472">Membrane</keyword>
<dbReference type="PANTHER" id="PTHR34220:SF7">
    <property type="entry name" value="SENSOR HISTIDINE KINASE YPDA"/>
    <property type="match status" value="1"/>
</dbReference>
<dbReference type="InterPro" id="IPR036890">
    <property type="entry name" value="HATPase_C_sf"/>
</dbReference>
<keyword evidence="4" id="KW-1185">Reference proteome</keyword>
<evidence type="ECO:0000313" key="3">
    <source>
        <dbReference type="EMBL" id="NOU60641.1"/>
    </source>
</evidence>
<dbReference type="PANTHER" id="PTHR34220">
    <property type="entry name" value="SENSOR HISTIDINE KINASE YPDA"/>
    <property type="match status" value="1"/>
</dbReference>
<keyword evidence="1" id="KW-1133">Transmembrane helix</keyword>
<sequence length="370" mass="43004">MLIFNLFIFVMIMTQNTVLTIKAAKIWRKIILPISSWSMAILFVTVFFGLSSQDYYSAFVFCLCFVPLAYVCTRFLNDFLIPKYLLKKRYFRFWLFLFYLLCASLGLATLIIAGLFILVWDYSLVGIDPATMDIRFLLVGLYFIIIVGVAYRQLQRILNEQRMRELQDKMKVETELRLKEAELSLLKAQVNPHFLFNSLNSIYGLSLEKSEETPKMIMLLSEILDYTLYGCSSDFVDLNQEIELIENYAAIQKGRFANSFDIEIDMHEARQLNLSIAPLLFLPLVENCFKYAARKENEASKISIRMKVDNSLIFQIKNPLGLGRKSQKNGGIGIDNLRKRLDLIYPEQYGLEIRESEQDYEVELSLMILN</sequence>
<comment type="caution">
    <text evidence="3">The sequence shown here is derived from an EMBL/GenBank/DDBJ whole genome shotgun (WGS) entry which is preliminary data.</text>
</comment>
<keyword evidence="1" id="KW-0812">Transmembrane</keyword>
<evidence type="ECO:0000256" key="1">
    <source>
        <dbReference type="SAM" id="Phobius"/>
    </source>
</evidence>
<feature type="domain" description="Signal transduction histidine kinase internal region" evidence="2">
    <location>
        <begin position="181"/>
        <end position="259"/>
    </location>
</feature>
<feature type="transmembrane region" description="Helical" evidence="1">
    <location>
        <begin position="30"/>
        <end position="49"/>
    </location>
</feature>
<dbReference type="InterPro" id="IPR010559">
    <property type="entry name" value="Sig_transdc_His_kin_internal"/>
</dbReference>
<gene>
    <name evidence="3" type="ORF">ELS83_12495</name>
</gene>
<feature type="transmembrane region" description="Helical" evidence="1">
    <location>
        <begin position="93"/>
        <end position="122"/>
    </location>
</feature>
<proteinExistence type="predicted"/>
<evidence type="ECO:0000313" key="4">
    <source>
        <dbReference type="Proteomes" id="UP000732105"/>
    </source>
</evidence>